<protein>
    <submittedName>
        <fullName evidence="2">CDP-diacylglycerol-serine O-phosphatidyltransferase</fullName>
    </submittedName>
</protein>
<accession>J9G503</accession>
<dbReference type="AlphaFoldDB" id="J9G503"/>
<keyword evidence="1" id="KW-0812">Transmembrane</keyword>
<proteinExistence type="predicted"/>
<feature type="non-terminal residue" evidence="2">
    <location>
        <position position="1"/>
    </location>
</feature>
<evidence type="ECO:0000256" key="1">
    <source>
        <dbReference type="SAM" id="Phobius"/>
    </source>
</evidence>
<keyword evidence="2" id="KW-0808">Transferase</keyword>
<comment type="caution">
    <text evidence="2">The sequence shown here is derived from an EMBL/GenBank/DDBJ whole genome shotgun (WGS) entry which is preliminary data.</text>
</comment>
<sequence length="81" mass="8773">YAVVKTVPFWVIVVAAVLFIVVSSNTSLSIFILMCLYGLSGFAYGFWCWWTGRPNPIQADIAAALAAEAEAAAQNEEEKTA</sequence>
<reference evidence="2" key="1">
    <citation type="journal article" date="2012" name="PLoS ONE">
        <title>Gene sets for utilization of primary and secondary nutrition supplies in the distal gut of endangered iberian lynx.</title>
        <authorList>
            <person name="Alcaide M."/>
            <person name="Messina E."/>
            <person name="Richter M."/>
            <person name="Bargiela R."/>
            <person name="Peplies J."/>
            <person name="Huws S.A."/>
            <person name="Newbold C.J."/>
            <person name="Golyshin P.N."/>
            <person name="Simon M.A."/>
            <person name="Lopez G."/>
            <person name="Yakimov M.M."/>
            <person name="Ferrer M."/>
        </authorList>
    </citation>
    <scope>NUCLEOTIDE SEQUENCE</scope>
</reference>
<feature type="transmembrane region" description="Helical" evidence="1">
    <location>
        <begin position="7"/>
        <end position="24"/>
    </location>
</feature>
<gene>
    <name evidence="2" type="ORF">EVA_09586</name>
</gene>
<organism evidence="2">
    <name type="scientific">gut metagenome</name>
    <dbReference type="NCBI Taxonomy" id="749906"/>
    <lineage>
        <taxon>unclassified sequences</taxon>
        <taxon>metagenomes</taxon>
        <taxon>organismal metagenomes</taxon>
    </lineage>
</organism>
<evidence type="ECO:0000313" key="2">
    <source>
        <dbReference type="EMBL" id="EJX02307.1"/>
    </source>
</evidence>
<feature type="transmembrane region" description="Helical" evidence="1">
    <location>
        <begin position="30"/>
        <end position="50"/>
    </location>
</feature>
<dbReference type="EMBL" id="AMCI01002597">
    <property type="protein sequence ID" value="EJX02307.1"/>
    <property type="molecule type" value="Genomic_DNA"/>
</dbReference>
<keyword evidence="1" id="KW-0472">Membrane</keyword>
<keyword evidence="1" id="KW-1133">Transmembrane helix</keyword>
<dbReference type="GO" id="GO:0016740">
    <property type="term" value="F:transferase activity"/>
    <property type="evidence" value="ECO:0007669"/>
    <property type="project" value="UniProtKB-KW"/>
</dbReference>
<name>J9G503_9ZZZZ</name>